<dbReference type="UniPathway" id="UPA00378"/>
<comment type="similarity">
    <text evidence="4">Belongs to the GtfB family.</text>
</comment>
<dbReference type="GO" id="GO:0016740">
    <property type="term" value="F:transferase activity"/>
    <property type="evidence" value="ECO:0007669"/>
    <property type="project" value="UniProtKB-KW"/>
</dbReference>
<accession>V7HT79</accession>
<reference evidence="5 6" key="1">
    <citation type="journal article" date="2014" name="Genome Announc.">
        <title>The Genome of the Predominant Equine Lactobacillus Species, Lactobacillus equi, Is Reflective of Its Lifestyle Adaptations to an Herbivorous Host.</title>
        <authorList>
            <person name="O'Donnell M.M."/>
            <person name="Harris H.M."/>
            <person name="O'Toole P.W."/>
            <person name="Ross R.P."/>
        </authorList>
    </citation>
    <scope>NUCLEOTIDE SEQUENCE [LARGE SCALE GENOMIC DNA]</scope>
    <source>
        <strain evidence="5 6">DPC 6820</strain>
    </source>
</reference>
<dbReference type="InterPro" id="IPR014268">
    <property type="entry name" value="GtfB"/>
</dbReference>
<proteinExistence type="inferred from homology"/>
<organism evidence="5 6">
    <name type="scientific">Ligilactobacillus equi DPC 6820</name>
    <dbReference type="NCBI Taxonomy" id="1392007"/>
    <lineage>
        <taxon>Bacteria</taxon>
        <taxon>Bacillati</taxon>
        <taxon>Bacillota</taxon>
        <taxon>Bacilli</taxon>
        <taxon>Lactobacillales</taxon>
        <taxon>Lactobacillaceae</taxon>
        <taxon>Ligilactobacillus</taxon>
    </lineage>
</organism>
<dbReference type="GO" id="GO:0017122">
    <property type="term" value="C:protein N-acetylglucosaminyltransferase complex"/>
    <property type="evidence" value="ECO:0007669"/>
    <property type="project" value="UniProtKB-UniRule"/>
</dbReference>
<comment type="subunit">
    <text evidence="4">Forms a heterotetramer with 2 subunits each of GtfA and GtfB. Part of the accessory SecA2/SecY2 protein translocation apparatus.</text>
</comment>
<gene>
    <name evidence="4" type="primary">gtfB</name>
    <name evidence="5" type="ORF">LEQ_0120</name>
</gene>
<evidence type="ECO:0000313" key="6">
    <source>
        <dbReference type="Proteomes" id="UP000018559"/>
    </source>
</evidence>
<evidence type="ECO:0000256" key="3">
    <source>
        <dbReference type="ARBA" id="ARBA00023136"/>
    </source>
</evidence>
<keyword evidence="2 4" id="KW-1003">Cell membrane</keyword>
<evidence type="ECO:0000256" key="2">
    <source>
        <dbReference type="ARBA" id="ARBA00022475"/>
    </source>
</evidence>
<dbReference type="HAMAP" id="MF_01473">
    <property type="entry name" value="GtfB"/>
    <property type="match status" value="1"/>
</dbReference>
<protein>
    <recommendedName>
        <fullName evidence="4">UDP-N-acetylglucosamine--peptide N-acetylglucosaminyltransferase stabilizing protein GtfB</fullName>
    </recommendedName>
    <alternativeName>
        <fullName evidence="4">Glycosyltransferase stabilizing protein GtfB</fullName>
    </alternativeName>
</protein>
<evidence type="ECO:0000256" key="4">
    <source>
        <dbReference type="HAMAP-Rule" id="MF_01473"/>
    </source>
</evidence>
<comment type="subcellular location">
    <subcellularLocation>
        <location evidence="4">Cell membrane</location>
        <topology evidence="4">Peripheral membrane protein</topology>
    </subcellularLocation>
</comment>
<dbReference type="PATRIC" id="fig|1392007.3.peg.1758"/>
<dbReference type="EMBL" id="AWWH01000184">
    <property type="protein sequence ID" value="ETA73399.1"/>
    <property type="molecule type" value="Genomic_DNA"/>
</dbReference>
<name>V7HT79_9LACO</name>
<dbReference type="NCBIfam" id="TIGR02919">
    <property type="entry name" value="accessory Sec system glycosylation chaperone GtfB"/>
    <property type="match status" value="1"/>
</dbReference>
<keyword evidence="5" id="KW-0808">Transferase</keyword>
<comment type="pathway">
    <text evidence="1 4">Protein modification; protein glycosylation.</text>
</comment>
<comment type="caution">
    <text evidence="5">The sequence shown here is derived from an EMBL/GenBank/DDBJ whole genome shotgun (WGS) entry which is preliminary data.</text>
</comment>
<evidence type="ECO:0000313" key="5">
    <source>
        <dbReference type="EMBL" id="ETA73399.1"/>
    </source>
</evidence>
<evidence type="ECO:0000256" key="1">
    <source>
        <dbReference type="ARBA" id="ARBA00004922"/>
    </source>
</evidence>
<dbReference type="Proteomes" id="UP000018559">
    <property type="component" value="Unassembled WGS sequence"/>
</dbReference>
<dbReference type="AlphaFoldDB" id="V7HT79"/>
<dbReference type="GO" id="GO:0005886">
    <property type="term" value="C:plasma membrane"/>
    <property type="evidence" value="ECO:0007669"/>
    <property type="project" value="UniProtKB-SubCell"/>
</dbReference>
<keyword evidence="3 4" id="KW-0472">Membrane</keyword>
<keyword evidence="6" id="KW-1185">Reference proteome</keyword>
<dbReference type="GO" id="GO:0031647">
    <property type="term" value="P:regulation of protein stability"/>
    <property type="evidence" value="ECO:0007669"/>
    <property type="project" value="UniProtKB-UniRule"/>
</dbReference>
<sequence length="455" mass="52654">METIGRRAGEIEMLMLFNSYDQKSKDLYQSFQLAQIDVPVVVLHDNGFLPAGITSPISFYRAKAGVKNQGKARYFNQIDTPRFWEIRGTMRSGEVFNHEQKVAQINYATVKQNRLVESVDWYDKKGTIRLSEHYNQYGQKWARTVYDAQGKAFSKTWFDDNDREILVQNYFTNDFILTLAGKNYFFKSALEFYTYFIKDAGYNLDRLLINSLGVPFFLSSALPTEGRDILFWQEGVRQELPGNMTSILNDANSRIKQIIVPDQASYTWLCQARPDKQATFKQLPYLYPQNRKNQARKTAFILTNSDQIEKIEALVQALPEIEFNIAALTEMSPKLLAINKYDNVVLYPNANQARLDNLWGYADIYLDINHHDEVKQAVRKAYENNMLIFAFEETVHDRQFIMADNLYATKDAVQLVLKLKKLIAKKATFIQAVKTQNQAMGLATKKDYQDLVNEK</sequence>
<comment type="function">
    <text evidence="4">Required for polymorphic O-glycosylation of the serine-rich repeat protein in this bacteria. A stabilizing protein that is part of the accessory SecA2/SecY2 system specifically required to export serine-rich repeat cell wall proteins usually encoded upstream in the same operon. The GtfA-GtfB complex adds GlcNAc from UDP-GlcNAc to the substrate protein, attaching the first sugar residue. Stabilizes the glycosylation activity of GtfA. Has no N-acetylglucosaminyl transferase activity on its own.</text>
</comment>